<sequence>MVEAAGRPETNKLYRTICRWWNEIEVLVVTGATTGKVEANNTGIKHIKRTARGYRNPANYQSIILMRSAVRTAA</sequence>
<feature type="domain" description="Transposase IS204/IS1001/IS1096/IS1165 DDE" evidence="1">
    <location>
        <begin position="2"/>
        <end position="64"/>
    </location>
</feature>
<reference evidence="2 3" key="1">
    <citation type="submission" date="2018-10" db="EMBL/GenBank/DDBJ databases">
        <title>Genome-guide identification and characterization of bacteria that degrade polycyclic aromatic hydrocarbons and resist hexavalent chromium simultaneously.</title>
        <authorList>
            <person name="Feng H."/>
        </authorList>
    </citation>
    <scope>NUCLEOTIDE SEQUENCE [LARGE SCALE GENOMIC DNA]</scope>
    <source>
        <strain evidence="2 3">J015</strain>
    </source>
</reference>
<protein>
    <recommendedName>
        <fullName evidence="1">Transposase IS204/IS1001/IS1096/IS1165 DDE domain-containing protein</fullName>
    </recommendedName>
</protein>
<evidence type="ECO:0000259" key="1">
    <source>
        <dbReference type="Pfam" id="PF01610"/>
    </source>
</evidence>
<comment type="caution">
    <text evidence="2">The sequence shown here is derived from an EMBL/GenBank/DDBJ whole genome shotgun (WGS) entry which is preliminary data.</text>
</comment>
<organism evidence="2 3">
    <name type="scientific">Pseudarthrobacter phenanthrenivorans</name>
    <name type="common">Arthrobacter phenanthrenivorans</name>
    <dbReference type="NCBI Taxonomy" id="361575"/>
    <lineage>
        <taxon>Bacteria</taxon>
        <taxon>Bacillati</taxon>
        <taxon>Actinomycetota</taxon>
        <taxon>Actinomycetes</taxon>
        <taxon>Micrococcales</taxon>
        <taxon>Micrococcaceae</taxon>
        <taxon>Pseudarthrobacter</taxon>
    </lineage>
</organism>
<dbReference type="Proteomes" id="UP000273159">
    <property type="component" value="Unassembled WGS sequence"/>
</dbReference>
<evidence type="ECO:0000313" key="2">
    <source>
        <dbReference type="EMBL" id="RKO19199.1"/>
    </source>
</evidence>
<dbReference type="AlphaFoldDB" id="A0A3B0FGY0"/>
<accession>A0A3B0FGY0</accession>
<dbReference type="Pfam" id="PF01610">
    <property type="entry name" value="DDE_Tnp_ISL3"/>
    <property type="match status" value="1"/>
</dbReference>
<gene>
    <name evidence="2" type="ORF">D7Z96_20780</name>
</gene>
<dbReference type="InterPro" id="IPR002560">
    <property type="entry name" value="Transposase_DDE"/>
</dbReference>
<evidence type="ECO:0000313" key="3">
    <source>
        <dbReference type="Proteomes" id="UP000273159"/>
    </source>
</evidence>
<dbReference type="EMBL" id="RBNH01000051">
    <property type="protein sequence ID" value="RKO19199.1"/>
    <property type="molecule type" value="Genomic_DNA"/>
</dbReference>
<proteinExistence type="predicted"/>
<reference evidence="3" key="2">
    <citation type="submission" date="2018-10" db="EMBL/GenBank/DDBJ databases">
        <authorList>
            <person name="Wang Y."/>
            <person name="Wang J."/>
            <person name="Yang X."/>
            <person name="Wang Z."/>
            <person name="Huang Y."/>
        </authorList>
    </citation>
    <scope>NUCLEOTIDE SEQUENCE [LARGE SCALE GENOMIC DNA]</scope>
    <source>
        <strain evidence="3">J015</strain>
    </source>
</reference>
<name>A0A3B0FGY0_PSEPS</name>